<keyword evidence="2" id="KW-0472">Membrane</keyword>
<dbReference type="EMBL" id="JBHEZZ010000002">
    <property type="protein sequence ID" value="MFC1400474.1"/>
    <property type="molecule type" value="Genomic_DNA"/>
</dbReference>
<feature type="transmembrane region" description="Helical" evidence="2">
    <location>
        <begin position="154"/>
        <end position="177"/>
    </location>
</feature>
<comment type="caution">
    <text evidence="4">The sequence shown here is derived from an EMBL/GenBank/DDBJ whole genome shotgun (WGS) entry which is preliminary data.</text>
</comment>
<keyword evidence="5" id="KW-1185">Reference proteome</keyword>
<feature type="domain" description="Putative sensor" evidence="3">
    <location>
        <begin position="63"/>
        <end position="251"/>
    </location>
</feature>
<feature type="transmembrane region" description="Helical" evidence="2">
    <location>
        <begin position="218"/>
        <end position="236"/>
    </location>
</feature>
<keyword evidence="2" id="KW-1133">Transmembrane helix</keyword>
<proteinExistence type="predicted"/>
<gene>
    <name evidence="4" type="ORF">ACEZDJ_04130</name>
</gene>
<feature type="transmembrane region" description="Helical" evidence="2">
    <location>
        <begin position="90"/>
        <end position="109"/>
    </location>
</feature>
<evidence type="ECO:0000256" key="1">
    <source>
        <dbReference type="SAM" id="MobiDB-lite"/>
    </source>
</evidence>
<evidence type="ECO:0000256" key="2">
    <source>
        <dbReference type="SAM" id="Phobius"/>
    </source>
</evidence>
<dbReference type="RefSeq" id="WP_084713733.1">
    <property type="nucleotide sequence ID" value="NZ_JBHEZZ010000002.1"/>
</dbReference>
<feature type="compositionally biased region" description="Basic and acidic residues" evidence="1">
    <location>
        <begin position="24"/>
        <end position="37"/>
    </location>
</feature>
<organism evidence="4 5">
    <name type="scientific">Streptacidiphilus cavernicola</name>
    <dbReference type="NCBI Taxonomy" id="3342716"/>
    <lineage>
        <taxon>Bacteria</taxon>
        <taxon>Bacillati</taxon>
        <taxon>Actinomycetota</taxon>
        <taxon>Actinomycetes</taxon>
        <taxon>Kitasatosporales</taxon>
        <taxon>Streptomycetaceae</taxon>
        <taxon>Streptacidiphilus</taxon>
    </lineage>
</organism>
<name>A0ABV6UGA9_9ACTN</name>
<protein>
    <submittedName>
        <fullName evidence="4">Sensor domain-containing protein</fullName>
    </submittedName>
</protein>
<evidence type="ECO:0000313" key="5">
    <source>
        <dbReference type="Proteomes" id="UP001592528"/>
    </source>
</evidence>
<feature type="transmembrane region" description="Helical" evidence="2">
    <location>
        <begin position="64"/>
        <end position="84"/>
    </location>
</feature>
<evidence type="ECO:0000313" key="4">
    <source>
        <dbReference type="EMBL" id="MFC1400474.1"/>
    </source>
</evidence>
<accession>A0ABV6UGA9</accession>
<keyword evidence="2" id="KW-0812">Transmembrane</keyword>
<evidence type="ECO:0000259" key="3">
    <source>
        <dbReference type="Pfam" id="PF13796"/>
    </source>
</evidence>
<reference evidence="4 5" key="1">
    <citation type="submission" date="2024-09" db="EMBL/GenBank/DDBJ databases">
        <authorList>
            <person name="Lee S.D."/>
        </authorList>
    </citation>
    <scope>NUCLEOTIDE SEQUENCE [LARGE SCALE GENOMIC DNA]</scope>
    <source>
        <strain evidence="4 5">N1-5</strain>
    </source>
</reference>
<dbReference type="Pfam" id="PF13796">
    <property type="entry name" value="Sensor"/>
    <property type="match status" value="1"/>
</dbReference>
<sequence>MSSTARMTGDGRSYDYDYDYDADGFSRGRDRDDERGGRSRNPQAGPGFLAAPFSGRTWRESLHLVVNLPVAVLTFSYAVIMFAAGTSLVVTFLGMPILAALIVGCRGFAAMERARARGLLRLDVPAPAPLRPARPGLMAWIGAALKSGAGWRSVLYSVLMLPFSVLSFSLTVTLWVAGIGYGSYPLWQWVFPHYVNVPGLQLYSNNGHTVYLSSVPQIAGVCAAGLLVLFITPWVVRGLANTQRAMARGLLN</sequence>
<dbReference type="Proteomes" id="UP001592528">
    <property type="component" value="Unassembled WGS sequence"/>
</dbReference>
<feature type="region of interest" description="Disordered" evidence="1">
    <location>
        <begin position="1"/>
        <end position="48"/>
    </location>
</feature>
<dbReference type="InterPro" id="IPR025828">
    <property type="entry name" value="Put_sensor_dom"/>
</dbReference>